<dbReference type="Proteomes" id="UP001489004">
    <property type="component" value="Unassembled WGS sequence"/>
</dbReference>
<sequence>MQEFYHHKAIEGVRPHVFGMTASPVNMKATQSASNVQSVFATLESNLDAKVLTVSNRDEMEAIAPSPDVLVREYPPPAPNATIARAVAVQSLLQQNKVMKFQVRVKDDGLEEKSELLTD</sequence>
<dbReference type="Gene3D" id="3.40.50.300">
    <property type="entry name" value="P-loop containing nucleotide triphosphate hydrolases"/>
    <property type="match status" value="1"/>
</dbReference>
<gene>
    <name evidence="1" type="ORF">WJX72_003704</name>
</gene>
<accession>A0AAW1P789</accession>
<evidence type="ECO:0000313" key="1">
    <source>
        <dbReference type="EMBL" id="KAK9803907.1"/>
    </source>
</evidence>
<comment type="caution">
    <text evidence="1">The sequence shown here is derived from an EMBL/GenBank/DDBJ whole genome shotgun (WGS) entry which is preliminary data.</text>
</comment>
<keyword evidence="2" id="KW-1185">Reference proteome</keyword>
<protein>
    <submittedName>
        <fullName evidence="1">Uncharacterized protein</fullName>
    </submittedName>
</protein>
<organism evidence="1 2">
    <name type="scientific">[Myrmecia] bisecta</name>
    <dbReference type="NCBI Taxonomy" id="41462"/>
    <lineage>
        <taxon>Eukaryota</taxon>
        <taxon>Viridiplantae</taxon>
        <taxon>Chlorophyta</taxon>
        <taxon>core chlorophytes</taxon>
        <taxon>Trebouxiophyceae</taxon>
        <taxon>Trebouxiales</taxon>
        <taxon>Trebouxiaceae</taxon>
        <taxon>Myrmecia</taxon>
    </lineage>
</organism>
<name>A0AAW1P789_9CHLO</name>
<dbReference type="InterPro" id="IPR027417">
    <property type="entry name" value="P-loop_NTPase"/>
</dbReference>
<evidence type="ECO:0000313" key="2">
    <source>
        <dbReference type="Proteomes" id="UP001489004"/>
    </source>
</evidence>
<proteinExistence type="predicted"/>
<dbReference type="AlphaFoldDB" id="A0AAW1P789"/>
<dbReference type="EMBL" id="JALJOR010000019">
    <property type="protein sequence ID" value="KAK9803907.1"/>
    <property type="molecule type" value="Genomic_DNA"/>
</dbReference>
<reference evidence="1 2" key="1">
    <citation type="journal article" date="2024" name="Nat. Commun.">
        <title>Phylogenomics reveals the evolutionary origins of lichenization in chlorophyte algae.</title>
        <authorList>
            <person name="Puginier C."/>
            <person name="Libourel C."/>
            <person name="Otte J."/>
            <person name="Skaloud P."/>
            <person name="Haon M."/>
            <person name="Grisel S."/>
            <person name="Petersen M."/>
            <person name="Berrin J.G."/>
            <person name="Delaux P.M."/>
            <person name="Dal Grande F."/>
            <person name="Keller J."/>
        </authorList>
    </citation>
    <scope>NUCLEOTIDE SEQUENCE [LARGE SCALE GENOMIC DNA]</scope>
    <source>
        <strain evidence="1 2">SAG 2043</strain>
    </source>
</reference>